<dbReference type="OrthoDB" id="112749at2759"/>
<name>A0A0L0D221_THETB</name>
<feature type="region of interest" description="Disordered" evidence="1">
    <location>
        <begin position="137"/>
        <end position="159"/>
    </location>
</feature>
<gene>
    <name evidence="2" type="ORF">AMSG_02853</name>
</gene>
<dbReference type="Proteomes" id="UP000054408">
    <property type="component" value="Unassembled WGS sequence"/>
</dbReference>
<reference evidence="2 3" key="1">
    <citation type="submission" date="2010-05" db="EMBL/GenBank/DDBJ databases">
        <title>The Genome Sequence of Thecamonas trahens ATCC 50062.</title>
        <authorList>
            <consortium name="The Broad Institute Genome Sequencing Platform"/>
            <person name="Russ C."/>
            <person name="Cuomo C."/>
            <person name="Shea T."/>
            <person name="Young S.K."/>
            <person name="Zeng Q."/>
            <person name="Koehrsen M."/>
            <person name="Haas B."/>
            <person name="Borodovsky M."/>
            <person name="Guigo R."/>
            <person name="Alvarado L."/>
            <person name="Berlin A."/>
            <person name="Bochicchio J."/>
            <person name="Borenstein D."/>
            <person name="Chapman S."/>
            <person name="Chen Z."/>
            <person name="Freedman E."/>
            <person name="Gellesch M."/>
            <person name="Goldberg J."/>
            <person name="Griggs A."/>
            <person name="Gujja S."/>
            <person name="Heilman E."/>
            <person name="Heiman D."/>
            <person name="Hepburn T."/>
            <person name="Howarth C."/>
            <person name="Jen D."/>
            <person name="Larson L."/>
            <person name="Mehta T."/>
            <person name="Park D."/>
            <person name="Pearson M."/>
            <person name="Roberts A."/>
            <person name="Saif S."/>
            <person name="Shenoy N."/>
            <person name="Sisk P."/>
            <person name="Stolte C."/>
            <person name="Sykes S."/>
            <person name="Thomson T."/>
            <person name="Walk T."/>
            <person name="White J."/>
            <person name="Yandava C."/>
            <person name="Burger G."/>
            <person name="Gray M.W."/>
            <person name="Holland P.W.H."/>
            <person name="King N."/>
            <person name="Lang F.B.F."/>
            <person name="Roger A.J."/>
            <person name="Ruiz-Trillo I."/>
            <person name="Lander E."/>
            <person name="Nusbaum C."/>
        </authorList>
    </citation>
    <scope>NUCLEOTIDE SEQUENCE [LARGE SCALE GENOMIC DNA]</scope>
    <source>
        <strain evidence="2 3">ATCC 50062</strain>
    </source>
</reference>
<feature type="compositionally biased region" description="Basic and acidic residues" evidence="1">
    <location>
        <begin position="137"/>
        <end position="154"/>
    </location>
</feature>
<sequence>MAADGDDAVRWLAQALQSEARLDKLLTMTSAECGDGEQRTEEAERGHRLKRARKAKGFARTLLKADDQLPEARRVAMENEVAAVAAEWPELAELVMEDAVALLAEGFAPQQDRPPLHPLEEELVARTEAMLTVEEREALDGSTERETEVGRKIMGDGPDTPSFAYPNGRSLAGHLAKQLVTNRGVPPQLAVPHPCFELRVVSESEARGLADLAAAMTEYAAAPSTSAAGRVAETGAACPHACWRVMGFAMTAASLVRPLPQRATLIAAFEAPVYGAKRLVGAQLSAGARAWSKHVGRTPDGRWPEVCGSVAERNAKALELCIGVLDDVRWLNIHLLYTGTLVLEMRSSGGRGMRWLADGSLFIGFLEPHEYRA</sequence>
<protein>
    <submittedName>
        <fullName evidence="2">Uncharacterized protein</fullName>
    </submittedName>
</protein>
<evidence type="ECO:0000313" key="3">
    <source>
        <dbReference type="Proteomes" id="UP000054408"/>
    </source>
</evidence>
<dbReference type="EMBL" id="GL349442">
    <property type="protein sequence ID" value="KNC46399.1"/>
    <property type="molecule type" value="Genomic_DNA"/>
</dbReference>
<organism evidence="2 3">
    <name type="scientific">Thecamonas trahens ATCC 50062</name>
    <dbReference type="NCBI Taxonomy" id="461836"/>
    <lineage>
        <taxon>Eukaryota</taxon>
        <taxon>Apusozoa</taxon>
        <taxon>Apusomonadida</taxon>
        <taxon>Apusomonadidae</taxon>
        <taxon>Thecamonas</taxon>
    </lineage>
</organism>
<evidence type="ECO:0000256" key="1">
    <source>
        <dbReference type="SAM" id="MobiDB-lite"/>
    </source>
</evidence>
<evidence type="ECO:0000313" key="2">
    <source>
        <dbReference type="EMBL" id="KNC46399.1"/>
    </source>
</evidence>
<dbReference type="PANTHER" id="PTHR34204">
    <property type="entry name" value="RNA-BINDING ASCH DOMAIN PROTEIN"/>
    <property type="match status" value="1"/>
</dbReference>
<dbReference type="PANTHER" id="PTHR34204:SF2">
    <property type="entry name" value="RNA-BINDING ASCH DOMAIN PROTEIN"/>
    <property type="match status" value="1"/>
</dbReference>
<dbReference type="AlphaFoldDB" id="A0A0L0D221"/>
<dbReference type="GeneID" id="25562503"/>
<accession>A0A0L0D221</accession>
<dbReference type="RefSeq" id="XP_013760692.1">
    <property type="nucleotide sequence ID" value="XM_013905238.1"/>
</dbReference>
<proteinExistence type="predicted"/>
<keyword evidence="3" id="KW-1185">Reference proteome</keyword>